<organism evidence="2 3">
    <name type="scientific">Paramuricea clavata</name>
    <name type="common">Red gorgonian</name>
    <name type="synonym">Violescent sea-whip</name>
    <dbReference type="NCBI Taxonomy" id="317549"/>
    <lineage>
        <taxon>Eukaryota</taxon>
        <taxon>Metazoa</taxon>
        <taxon>Cnidaria</taxon>
        <taxon>Anthozoa</taxon>
        <taxon>Octocorallia</taxon>
        <taxon>Malacalcyonacea</taxon>
        <taxon>Plexauridae</taxon>
        <taxon>Paramuricea</taxon>
    </lineage>
</organism>
<proteinExistence type="predicted"/>
<evidence type="ECO:0000313" key="3">
    <source>
        <dbReference type="Proteomes" id="UP001152795"/>
    </source>
</evidence>
<dbReference type="Proteomes" id="UP001152795">
    <property type="component" value="Unassembled WGS sequence"/>
</dbReference>
<accession>A0A7D9D7H4</accession>
<protein>
    <submittedName>
        <fullName evidence="2">Uncharacterized protein</fullName>
    </submittedName>
</protein>
<evidence type="ECO:0000313" key="2">
    <source>
        <dbReference type="EMBL" id="CAB3977725.1"/>
    </source>
</evidence>
<reference evidence="2" key="1">
    <citation type="submission" date="2020-04" db="EMBL/GenBank/DDBJ databases">
        <authorList>
            <person name="Alioto T."/>
            <person name="Alioto T."/>
            <person name="Gomez Garrido J."/>
        </authorList>
    </citation>
    <scope>NUCLEOTIDE SEQUENCE</scope>
    <source>
        <strain evidence="2">A484AB</strain>
    </source>
</reference>
<gene>
    <name evidence="2" type="ORF">PACLA_8A047225</name>
</gene>
<feature type="region of interest" description="Disordered" evidence="1">
    <location>
        <begin position="1"/>
        <end position="59"/>
    </location>
</feature>
<name>A0A7D9D7H4_PARCT</name>
<dbReference type="AlphaFoldDB" id="A0A7D9D7H4"/>
<keyword evidence="3" id="KW-1185">Reference proteome</keyword>
<sequence>MTRVDDTAGPHPELGETGQNIAPAKAIVAEPDIELARNPPVVQQEEASRATTISEQRSN</sequence>
<comment type="caution">
    <text evidence="2">The sequence shown here is derived from an EMBL/GenBank/DDBJ whole genome shotgun (WGS) entry which is preliminary data.</text>
</comment>
<feature type="compositionally biased region" description="Polar residues" evidence="1">
    <location>
        <begin position="49"/>
        <end position="59"/>
    </location>
</feature>
<evidence type="ECO:0000256" key="1">
    <source>
        <dbReference type="SAM" id="MobiDB-lite"/>
    </source>
</evidence>
<dbReference type="EMBL" id="CACRXK020000065">
    <property type="protein sequence ID" value="CAB3977725.1"/>
    <property type="molecule type" value="Genomic_DNA"/>
</dbReference>